<proteinExistence type="predicted"/>
<evidence type="ECO:0000313" key="1">
    <source>
        <dbReference type="EMBL" id="EPI05829.1"/>
    </source>
</evidence>
<reference evidence="1 2" key="1">
    <citation type="submission" date="2013-06" db="EMBL/GenBank/DDBJ databases">
        <authorList>
            <person name="Weinstock G."/>
            <person name="Sodergren E."/>
            <person name="Lobos E.A."/>
            <person name="Fulton L."/>
            <person name="Fulton R."/>
            <person name="Courtney L."/>
            <person name="Fronick C."/>
            <person name="O'Laughlin M."/>
            <person name="Godfrey J."/>
            <person name="Wilson R.M."/>
            <person name="Miner T."/>
            <person name="Farmer C."/>
            <person name="Delehaunty K."/>
            <person name="Cordes M."/>
            <person name="Minx P."/>
            <person name="Tomlinson C."/>
            <person name="Chen J."/>
            <person name="Wollam A."/>
            <person name="Pepin K.H."/>
            <person name="Bhonagiri V."/>
            <person name="Zhang X."/>
            <person name="Warren W."/>
            <person name="Mitreva M."/>
            <person name="Mardis E.R."/>
            <person name="Wilson R.K."/>
        </authorList>
    </citation>
    <scope>NUCLEOTIDE SEQUENCE [LARGE SCALE GENOMIC DNA]</scope>
    <source>
        <strain evidence="1 2">RP2S-4</strain>
    </source>
</reference>
<dbReference type="Proteomes" id="UP000015750">
    <property type="component" value="Unassembled WGS sequence"/>
</dbReference>
<dbReference type="EMBL" id="ATIR01000085">
    <property type="protein sequence ID" value="EPI05829.1"/>
    <property type="molecule type" value="Genomic_DNA"/>
</dbReference>
<dbReference type="AlphaFoldDB" id="A0ABC9TIQ8"/>
<evidence type="ECO:0000313" key="2">
    <source>
        <dbReference type="Proteomes" id="UP000015750"/>
    </source>
</evidence>
<organism evidence="1 2">
    <name type="scientific">Enterococcus faecalis RP2S-4</name>
    <dbReference type="NCBI Taxonomy" id="1244145"/>
    <lineage>
        <taxon>Bacteria</taxon>
        <taxon>Bacillati</taxon>
        <taxon>Bacillota</taxon>
        <taxon>Bacilli</taxon>
        <taxon>Lactobacillales</taxon>
        <taxon>Enterococcaceae</taxon>
        <taxon>Enterococcus</taxon>
    </lineage>
</organism>
<protein>
    <submittedName>
        <fullName evidence="1">Uncharacterized protein</fullName>
    </submittedName>
</protein>
<accession>A0ABC9TIQ8</accession>
<gene>
    <name evidence="1" type="ORF">D358_02344</name>
</gene>
<dbReference type="RefSeq" id="WP_016627562.1">
    <property type="nucleotide sequence ID" value="NZ_KE351838.1"/>
</dbReference>
<comment type="caution">
    <text evidence="1">The sequence shown here is derived from an EMBL/GenBank/DDBJ whole genome shotgun (WGS) entry which is preliminary data.</text>
</comment>
<sequence>MTKILAYDQTILSKLPHQTLTSLQCFTHAINYGHVDTQEILLTISTHPEHIAPNTIILDEKKLSHFADLPVQIEPLFIRLGRRHLTLADAQIWQPTPLYLTPSKTKIAIFLTYIQQTRFNP</sequence>
<name>A0ABC9TIQ8_ENTFL</name>